<sequence>MTKRHLPARVYDKKGVLYFQRRGYKTTRIQAEAGAAAFALEYAALLNGALIPPPAPARTFSALVKDYLTSNRYKRLAPRTARDYEKVLAWVMAKLGHLQVGGIQRKDIIRAREANADKMRFANYIVQVVRILLEHAIDLGWWSDNPAKGVELLRSDAPAREAWPQDMIDAYRAEASGRALLIFELCLGTGQRIGDVLRMRWSDIDGEGIAIRQGKTKAKLWIPITPRLRVILEETPRIGLTICAYGPHGKQLSYSSASQDVRTVRDAIGARAFDIHGLRYAATAELAAAGCSDEVIAAITGHKTTAMIAKYAGPARQRARASEANAKRGTNAARTENVEKRVESNE</sequence>
<accession>A0A5C4RAX4</accession>
<evidence type="ECO:0000256" key="2">
    <source>
        <dbReference type="ARBA" id="ARBA00022908"/>
    </source>
</evidence>
<dbReference type="InterPro" id="IPR013762">
    <property type="entry name" value="Integrase-like_cat_sf"/>
</dbReference>
<evidence type="ECO:0000313" key="8">
    <source>
        <dbReference type="Proteomes" id="UP000304880"/>
    </source>
</evidence>
<proteinExistence type="inferred from homology"/>
<feature type="domain" description="Tyr recombinase" evidence="6">
    <location>
        <begin position="158"/>
        <end position="324"/>
    </location>
</feature>
<dbReference type="RefSeq" id="WP_139597613.1">
    <property type="nucleotide sequence ID" value="NZ_VDDC01000002.1"/>
</dbReference>
<evidence type="ECO:0000256" key="5">
    <source>
        <dbReference type="SAM" id="MobiDB-lite"/>
    </source>
</evidence>
<dbReference type="PROSITE" id="PS51898">
    <property type="entry name" value="TYR_RECOMBINASE"/>
    <property type="match status" value="1"/>
</dbReference>
<gene>
    <name evidence="7" type="ORF">FHD67_01650</name>
</gene>
<comment type="similarity">
    <text evidence="1">Belongs to the 'phage' integrase family.</text>
</comment>
<evidence type="ECO:0000256" key="1">
    <source>
        <dbReference type="ARBA" id="ARBA00008857"/>
    </source>
</evidence>
<evidence type="ECO:0000313" key="7">
    <source>
        <dbReference type="EMBL" id="TNH41116.1"/>
    </source>
</evidence>
<dbReference type="GO" id="GO:0006310">
    <property type="term" value="P:DNA recombination"/>
    <property type="evidence" value="ECO:0007669"/>
    <property type="project" value="UniProtKB-KW"/>
</dbReference>
<dbReference type="InterPro" id="IPR002104">
    <property type="entry name" value="Integrase_catalytic"/>
</dbReference>
<keyword evidence="4" id="KW-0233">DNA recombination</keyword>
<dbReference type="Pfam" id="PF00589">
    <property type="entry name" value="Phage_integrase"/>
    <property type="match status" value="1"/>
</dbReference>
<dbReference type="PANTHER" id="PTHR30629">
    <property type="entry name" value="PROPHAGE INTEGRASE"/>
    <property type="match status" value="1"/>
</dbReference>
<dbReference type="InterPro" id="IPR050808">
    <property type="entry name" value="Phage_Integrase"/>
</dbReference>
<dbReference type="PANTHER" id="PTHR30629:SF2">
    <property type="entry name" value="PROPHAGE INTEGRASE INTS-RELATED"/>
    <property type="match status" value="1"/>
</dbReference>
<dbReference type="Proteomes" id="UP000304880">
    <property type="component" value="Unassembled WGS sequence"/>
</dbReference>
<protein>
    <submittedName>
        <fullName evidence="7">Integrase</fullName>
    </submittedName>
</protein>
<dbReference type="SUPFAM" id="SSF56349">
    <property type="entry name" value="DNA breaking-rejoining enzymes"/>
    <property type="match status" value="1"/>
</dbReference>
<dbReference type="AlphaFoldDB" id="A0A5C4RAX4"/>
<feature type="compositionally biased region" description="Basic and acidic residues" evidence="5">
    <location>
        <begin position="336"/>
        <end position="346"/>
    </location>
</feature>
<dbReference type="GO" id="GO:0003677">
    <property type="term" value="F:DNA binding"/>
    <property type="evidence" value="ECO:0007669"/>
    <property type="project" value="UniProtKB-KW"/>
</dbReference>
<feature type="region of interest" description="Disordered" evidence="5">
    <location>
        <begin position="318"/>
        <end position="346"/>
    </location>
</feature>
<organism evidence="7 8">
    <name type="scientific">Paracoccus haeundaensis</name>
    <dbReference type="NCBI Taxonomy" id="225362"/>
    <lineage>
        <taxon>Bacteria</taxon>
        <taxon>Pseudomonadati</taxon>
        <taxon>Pseudomonadota</taxon>
        <taxon>Alphaproteobacteria</taxon>
        <taxon>Rhodobacterales</taxon>
        <taxon>Paracoccaceae</taxon>
        <taxon>Paracoccus</taxon>
    </lineage>
</organism>
<reference evidence="7 8" key="1">
    <citation type="submission" date="2019-06" db="EMBL/GenBank/DDBJ databases">
        <authorList>
            <person name="Li J."/>
        </authorList>
    </citation>
    <scope>NUCLEOTIDE SEQUENCE [LARGE SCALE GENOMIC DNA]</scope>
    <source>
        <strain evidence="7 8">CGMCC 1.8012</strain>
    </source>
</reference>
<keyword evidence="3" id="KW-0238">DNA-binding</keyword>
<keyword evidence="8" id="KW-1185">Reference proteome</keyword>
<evidence type="ECO:0000256" key="4">
    <source>
        <dbReference type="ARBA" id="ARBA00023172"/>
    </source>
</evidence>
<keyword evidence="2" id="KW-0229">DNA integration</keyword>
<dbReference type="Gene3D" id="1.10.443.10">
    <property type="entry name" value="Intergrase catalytic core"/>
    <property type="match status" value="1"/>
</dbReference>
<name>A0A5C4RAX4_9RHOB</name>
<comment type="caution">
    <text evidence="7">The sequence shown here is derived from an EMBL/GenBank/DDBJ whole genome shotgun (WGS) entry which is preliminary data.</text>
</comment>
<dbReference type="Gene3D" id="1.10.150.130">
    <property type="match status" value="1"/>
</dbReference>
<dbReference type="GO" id="GO:0015074">
    <property type="term" value="P:DNA integration"/>
    <property type="evidence" value="ECO:0007669"/>
    <property type="project" value="UniProtKB-KW"/>
</dbReference>
<evidence type="ECO:0000259" key="6">
    <source>
        <dbReference type="PROSITE" id="PS51898"/>
    </source>
</evidence>
<evidence type="ECO:0000256" key="3">
    <source>
        <dbReference type="ARBA" id="ARBA00023125"/>
    </source>
</evidence>
<dbReference type="InterPro" id="IPR010998">
    <property type="entry name" value="Integrase_recombinase_N"/>
</dbReference>
<dbReference type="InterPro" id="IPR011010">
    <property type="entry name" value="DNA_brk_join_enz"/>
</dbReference>
<dbReference type="EMBL" id="VDDC01000002">
    <property type="protein sequence ID" value="TNH41116.1"/>
    <property type="molecule type" value="Genomic_DNA"/>
</dbReference>